<protein>
    <submittedName>
        <fullName evidence="1">Uncharacterized protein</fullName>
    </submittedName>
</protein>
<dbReference type="Gramene" id="KOM47761">
    <property type="protein sequence ID" value="KOM47761"/>
    <property type="gene ID" value="LR48_Vigan07g146500"/>
</dbReference>
<dbReference type="EMBL" id="CM003377">
    <property type="protein sequence ID" value="KOM47761.1"/>
    <property type="molecule type" value="Genomic_DNA"/>
</dbReference>
<gene>
    <name evidence="1" type="ORF">LR48_Vigan07g146500</name>
</gene>
<name>A0A0L9UYI9_PHAAN</name>
<proteinExistence type="predicted"/>
<evidence type="ECO:0000313" key="2">
    <source>
        <dbReference type="Proteomes" id="UP000053144"/>
    </source>
</evidence>
<dbReference type="Proteomes" id="UP000053144">
    <property type="component" value="Chromosome 7"/>
</dbReference>
<organism evidence="1 2">
    <name type="scientific">Phaseolus angularis</name>
    <name type="common">Azuki bean</name>
    <name type="synonym">Vigna angularis</name>
    <dbReference type="NCBI Taxonomy" id="3914"/>
    <lineage>
        <taxon>Eukaryota</taxon>
        <taxon>Viridiplantae</taxon>
        <taxon>Streptophyta</taxon>
        <taxon>Embryophyta</taxon>
        <taxon>Tracheophyta</taxon>
        <taxon>Spermatophyta</taxon>
        <taxon>Magnoliopsida</taxon>
        <taxon>eudicotyledons</taxon>
        <taxon>Gunneridae</taxon>
        <taxon>Pentapetalae</taxon>
        <taxon>rosids</taxon>
        <taxon>fabids</taxon>
        <taxon>Fabales</taxon>
        <taxon>Fabaceae</taxon>
        <taxon>Papilionoideae</taxon>
        <taxon>50 kb inversion clade</taxon>
        <taxon>NPAAA clade</taxon>
        <taxon>indigoferoid/millettioid clade</taxon>
        <taxon>Phaseoleae</taxon>
        <taxon>Vigna</taxon>
    </lineage>
</organism>
<reference evidence="2" key="1">
    <citation type="journal article" date="2015" name="Proc. Natl. Acad. Sci. U.S.A.">
        <title>Genome sequencing of adzuki bean (Vigna angularis) provides insight into high starch and low fat accumulation and domestication.</title>
        <authorList>
            <person name="Yang K."/>
            <person name="Tian Z."/>
            <person name="Chen C."/>
            <person name="Luo L."/>
            <person name="Zhao B."/>
            <person name="Wang Z."/>
            <person name="Yu L."/>
            <person name="Li Y."/>
            <person name="Sun Y."/>
            <person name="Li W."/>
            <person name="Chen Y."/>
            <person name="Li Y."/>
            <person name="Zhang Y."/>
            <person name="Ai D."/>
            <person name="Zhao J."/>
            <person name="Shang C."/>
            <person name="Ma Y."/>
            <person name="Wu B."/>
            <person name="Wang M."/>
            <person name="Gao L."/>
            <person name="Sun D."/>
            <person name="Zhang P."/>
            <person name="Guo F."/>
            <person name="Wang W."/>
            <person name="Li Y."/>
            <person name="Wang J."/>
            <person name="Varshney R.K."/>
            <person name="Wang J."/>
            <person name="Ling H.Q."/>
            <person name="Wan P."/>
        </authorList>
    </citation>
    <scope>NUCLEOTIDE SEQUENCE</scope>
    <source>
        <strain evidence="2">cv. Jingnong 6</strain>
    </source>
</reference>
<accession>A0A0L9UYI9</accession>
<evidence type="ECO:0000313" key="1">
    <source>
        <dbReference type="EMBL" id="KOM47761.1"/>
    </source>
</evidence>
<sequence>MESEKNSKSAKGEAASTAQWQFIAERDSGTPVGSAEGIPFSPPSLYILFIFSLRTCILSLLRSPFSHHRSTFGFKSFQINRSVCQAELLELSSVDGRETGSGEILFCL</sequence>
<dbReference type="AlphaFoldDB" id="A0A0L9UYI9"/>